<dbReference type="InParanoid" id="A0A317Y0U2"/>
<dbReference type="EMBL" id="KZ819188">
    <property type="protein sequence ID" value="PWZ03171.1"/>
    <property type="molecule type" value="Genomic_DNA"/>
</dbReference>
<gene>
    <name evidence="2" type="ORF">BCV70DRAFT_197409</name>
</gene>
<evidence type="ECO:0000313" key="3">
    <source>
        <dbReference type="Proteomes" id="UP000246740"/>
    </source>
</evidence>
<evidence type="ECO:0000313" key="2">
    <source>
        <dbReference type="EMBL" id="PWZ03171.1"/>
    </source>
</evidence>
<feature type="compositionally biased region" description="Polar residues" evidence="1">
    <location>
        <begin position="18"/>
        <end position="34"/>
    </location>
</feature>
<dbReference type="AlphaFoldDB" id="A0A317Y0U2"/>
<feature type="compositionally biased region" description="Basic and acidic residues" evidence="1">
    <location>
        <begin position="386"/>
        <end position="400"/>
    </location>
</feature>
<reference evidence="2 3" key="1">
    <citation type="journal article" date="2018" name="Mol. Biol. Evol.">
        <title>Broad Genomic Sampling Reveals a Smut Pathogenic Ancestry of the Fungal Clade Ustilaginomycotina.</title>
        <authorList>
            <person name="Kijpornyongpan T."/>
            <person name="Mondo S.J."/>
            <person name="Barry K."/>
            <person name="Sandor L."/>
            <person name="Lee J."/>
            <person name="Lipzen A."/>
            <person name="Pangilinan J."/>
            <person name="LaButti K."/>
            <person name="Hainaut M."/>
            <person name="Henrissat B."/>
            <person name="Grigoriev I.V."/>
            <person name="Spatafora J.W."/>
            <person name="Aime M.C."/>
        </authorList>
    </citation>
    <scope>NUCLEOTIDE SEQUENCE [LARGE SCALE GENOMIC DNA]</scope>
    <source>
        <strain evidence="2 3">MCA 3645</strain>
    </source>
</reference>
<dbReference type="Proteomes" id="UP000246740">
    <property type="component" value="Unassembled WGS sequence"/>
</dbReference>
<feature type="region of interest" description="Disordered" evidence="1">
    <location>
        <begin position="1"/>
        <end position="40"/>
    </location>
</feature>
<dbReference type="OrthoDB" id="73788at2759"/>
<accession>A0A317Y0U2</accession>
<feature type="compositionally biased region" description="Acidic residues" evidence="1">
    <location>
        <begin position="401"/>
        <end position="413"/>
    </location>
</feature>
<feature type="region of interest" description="Disordered" evidence="1">
    <location>
        <begin position="92"/>
        <end position="160"/>
    </location>
</feature>
<proteinExistence type="predicted"/>
<evidence type="ECO:0008006" key="4">
    <source>
        <dbReference type="Google" id="ProtNLM"/>
    </source>
</evidence>
<protein>
    <recommendedName>
        <fullName evidence="4">BSD domain-containing protein</fullName>
    </recommendedName>
</protein>
<feature type="compositionally biased region" description="Acidic residues" evidence="1">
    <location>
        <begin position="341"/>
        <end position="355"/>
    </location>
</feature>
<keyword evidence="3" id="KW-1185">Reference proteome</keyword>
<name>A0A317Y0U2_9BASI</name>
<feature type="region of interest" description="Disordered" evidence="1">
    <location>
        <begin position="278"/>
        <end position="306"/>
    </location>
</feature>
<evidence type="ECO:0000256" key="1">
    <source>
        <dbReference type="SAM" id="MobiDB-lite"/>
    </source>
</evidence>
<sequence length="413" mass="43242">MDIYDPGLMGASARGGQETPTTDADGSGSGSQNRTELDQNVEKLVDNLSSWWTGFAKKSQDSINQARQQVENQGGIVNYAKTGYAKLESSIADAQKRARDQSSVSAHATADSHDSTGITTSAASSAEPLPPTSVDKGKQRAVDEPETVDDAAQLSSAEGPAPTLAASVTSLFSKLTSDPRVVQLQKSLTTTLQTVAAPQPSFNEDGTPRSSGNAAANLQESLSRLSLTIQSHLPHLDLKESQQLAVKYMHATENFAKEMQTDMKEFVGELVRIVPPEPDTAATETAPGAGSMPAQADRSETSNTGSALVPAAASASASVAAEVPNNESTAHIGGAAATVADDEEDFAWDEEDEEAVVAAAAAKSNLKPPAATSTTKPADSTAKAQKPAEKEDPQTKKDVIQTEDDEDEDSDWE</sequence>
<organism evidence="2 3">
    <name type="scientific">Testicularia cyperi</name>
    <dbReference type="NCBI Taxonomy" id="1882483"/>
    <lineage>
        <taxon>Eukaryota</taxon>
        <taxon>Fungi</taxon>
        <taxon>Dikarya</taxon>
        <taxon>Basidiomycota</taxon>
        <taxon>Ustilaginomycotina</taxon>
        <taxon>Ustilaginomycetes</taxon>
        <taxon>Ustilaginales</taxon>
        <taxon>Anthracoideaceae</taxon>
        <taxon>Testicularia</taxon>
    </lineage>
</organism>
<feature type="region of interest" description="Disordered" evidence="1">
    <location>
        <begin position="341"/>
        <end position="413"/>
    </location>
</feature>